<dbReference type="InterPro" id="IPR050600">
    <property type="entry name" value="SETD3_SETD6_MTase"/>
</dbReference>
<dbReference type="InterPro" id="IPR046341">
    <property type="entry name" value="SET_dom_sf"/>
</dbReference>
<evidence type="ECO:0000313" key="6">
    <source>
        <dbReference type="Proteomes" id="UP000193218"/>
    </source>
</evidence>
<evidence type="ECO:0000256" key="1">
    <source>
        <dbReference type="ARBA" id="ARBA00022603"/>
    </source>
</evidence>
<dbReference type="PANTHER" id="PTHR13271:SF147">
    <property type="entry name" value="PROTEIN-LYSINE N-METHYLTRANSFERASE EFM1-RELATED"/>
    <property type="match status" value="1"/>
</dbReference>
<gene>
    <name evidence="5" type="ORF">BD324DRAFT_638868</name>
</gene>
<accession>A0A1Y1U738</accession>
<dbReference type="SUPFAM" id="SSF82199">
    <property type="entry name" value="SET domain"/>
    <property type="match status" value="1"/>
</dbReference>
<dbReference type="InterPro" id="IPR044432">
    <property type="entry name" value="Set10/Efm1_SET"/>
</dbReference>
<dbReference type="GO" id="GO:0016279">
    <property type="term" value="F:protein-lysine N-methyltransferase activity"/>
    <property type="evidence" value="ECO:0007669"/>
    <property type="project" value="InterPro"/>
</dbReference>
<dbReference type="InterPro" id="IPR015353">
    <property type="entry name" value="Rubisco_LSMT_subst-bd"/>
</dbReference>
<dbReference type="InterPro" id="IPR036464">
    <property type="entry name" value="Rubisco_LSMT_subst-bd_sf"/>
</dbReference>
<keyword evidence="6" id="KW-1185">Reference proteome</keyword>
<dbReference type="GO" id="GO:0005634">
    <property type="term" value="C:nucleus"/>
    <property type="evidence" value="ECO:0007669"/>
    <property type="project" value="TreeGrafter"/>
</dbReference>
<dbReference type="InParanoid" id="A0A1Y1U738"/>
<dbReference type="SUPFAM" id="SSF81822">
    <property type="entry name" value="RuBisCo LSMT C-terminal, substrate-binding domain"/>
    <property type="match status" value="1"/>
</dbReference>
<feature type="domain" description="Rubisco LSMT substrate-binding" evidence="4">
    <location>
        <begin position="306"/>
        <end position="390"/>
    </location>
</feature>
<name>A0A1Y1U738_9TREE</name>
<dbReference type="STRING" id="4999.A0A1Y1U738"/>
<dbReference type="EMBL" id="NBSH01000017">
    <property type="protein sequence ID" value="ORX33849.1"/>
    <property type="molecule type" value="Genomic_DNA"/>
</dbReference>
<dbReference type="PANTHER" id="PTHR13271">
    <property type="entry name" value="UNCHARACTERIZED PUTATIVE METHYLTRANSFERASE"/>
    <property type="match status" value="1"/>
</dbReference>
<dbReference type="Proteomes" id="UP000193218">
    <property type="component" value="Unassembled WGS sequence"/>
</dbReference>
<dbReference type="Pfam" id="PF09273">
    <property type="entry name" value="Rubis-subs-bind"/>
    <property type="match status" value="1"/>
</dbReference>
<evidence type="ECO:0000313" key="5">
    <source>
        <dbReference type="EMBL" id="ORX33849.1"/>
    </source>
</evidence>
<evidence type="ECO:0000256" key="3">
    <source>
        <dbReference type="ARBA" id="ARBA00022691"/>
    </source>
</evidence>
<dbReference type="AlphaFoldDB" id="A0A1Y1U738"/>
<organism evidence="5 6">
    <name type="scientific">Kockovaella imperatae</name>
    <dbReference type="NCBI Taxonomy" id="4999"/>
    <lineage>
        <taxon>Eukaryota</taxon>
        <taxon>Fungi</taxon>
        <taxon>Dikarya</taxon>
        <taxon>Basidiomycota</taxon>
        <taxon>Agaricomycotina</taxon>
        <taxon>Tremellomycetes</taxon>
        <taxon>Tremellales</taxon>
        <taxon>Cuniculitremaceae</taxon>
        <taxon>Kockovaella</taxon>
    </lineage>
</organism>
<sequence>MQQLEAGQELLTWLRDAGGLVHPALELRMDEDTGLSAFTSREVGAAEQLISCPFDLAITIEVATGAICSIYGIQESELHEWNERMRIVTYLVLHHVHSGSSDWPEALGHLKYVNSLPSADLLLTPLHYSEPELELLQGTNMYGAIEAQRALWKSESERINEAVKDPRLTWDLYLLSATHYQSRAFPSRLLKLATTSTYVNAIPEPSTEDESYPMLLPGVDIFNHARGQPVTWLSTSIPSAEGSCPSVVVLDRGGIREGVQVFNNYGPKSNEEFLFSYGFVLDPNPDDTVTLKVSSGGMTPEGEARLKERRLDANRKFVLRLDSPVPQDLLRMLRVVLGEEVEVDNNGEDEDDLHAEHEREVKTVELELDVLGLLGSMLEDKLAKLPPMKEDSTGVREEVARMCRVYVQGQSDILSNTITTVIDKIDQLENMLDQGMGECPCCS</sequence>
<dbReference type="GeneID" id="33558974"/>
<dbReference type="FunCoup" id="A0A1Y1U738">
    <property type="interactions" value="317"/>
</dbReference>
<keyword evidence="2" id="KW-0808">Transferase</keyword>
<keyword evidence="3" id="KW-0949">S-adenosyl-L-methionine</keyword>
<dbReference type="CDD" id="cd19180">
    <property type="entry name" value="SET_SpSET10-like"/>
    <property type="match status" value="1"/>
</dbReference>
<reference evidence="5 6" key="1">
    <citation type="submission" date="2017-03" db="EMBL/GenBank/DDBJ databases">
        <title>Widespread Adenine N6-methylation of Active Genes in Fungi.</title>
        <authorList>
            <consortium name="DOE Joint Genome Institute"/>
            <person name="Mondo S.J."/>
            <person name="Dannebaum R.O."/>
            <person name="Kuo R.C."/>
            <person name="Louie K.B."/>
            <person name="Bewick A.J."/>
            <person name="Labutti K."/>
            <person name="Haridas S."/>
            <person name="Kuo A."/>
            <person name="Salamov A."/>
            <person name="Ahrendt S.R."/>
            <person name="Lau R."/>
            <person name="Bowen B.P."/>
            <person name="Lipzen A."/>
            <person name="Sullivan W."/>
            <person name="Andreopoulos W.B."/>
            <person name="Clum A."/>
            <person name="Lindquist E."/>
            <person name="Daum C."/>
            <person name="Northen T.R."/>
            <person name="Ramamoorthy G."/>
            <person name="Schmitz R.J."/>
            <person name="Gryganskyi A."/>
            <person name="Culley D."/>
            <person name="Magnuson J."/>
            <person name="James T.Y."/>
            <person name="O'Malley M.A."/>
            <person name="Stajich J.E."/>
            <person name="Spatafora J.W."/>
            <person name="Visel A."/>
            <person name="Grigoriev I.V."/>
        </authorList>
    </citation>
    <scope>NUCLEOTIDE SEQUENCE [LARGE SCALE GENOMIC DNA]</scope>
    <source>
        <strain evidence="5 6">NRRL Y-17943</strain>
    </source>
</reference>
<dbReference type="GO" id="GO:0032259">
    <property type="term" value="P:methylation"/>
    <property type="evidence" value="ECO:0007669"/>
    <property type="project" value="UniProtKB-KW"/>
</dbReference>
<protein>
    <submittedName>
        <fullName evidence="5">Putative cytoplasm protein</fullName>
    </submittedName>
</protein>
<dbReference type="Gene3D" id="3.90.1420.10">
    <property type="entry name" value="Rubisco LSMT, substrate-binding domain"/>
    <property type="match status" value="1"/>
</dbReference>
<evidence type="ECO:0000259" key="4">
    <source>
        <dbReference type="Pfam" id="PF09273"/>
    </source>
</evidence>
<comment type="caution">
    <text evidence="5">The sequence shown here is derived from an EMBL/GenBank/DDBJ whole genome shotgun (WGS) entry which is preliminary data.</text>
</comment>
<keyword evidence="1" id="KW-0489">Methyltransferase</keyword>
<dbReference type="OrthoDB" id="42889at2759"/>
<dbReference type="RefSeq" id="XP_021868148.1">
    <property type="nucleotide sequence ID" value="XM_022017165.1"/>
</dbReference>
<proteinExistence type="predicted"/>
<evidence type="ECO:0000256" key="2">
    <source>
        <dbReference type="ARBA" id="ARBA00022679"/>
    </source>
</evidence>
<dbReference type="Gene3D" id="3.90.1410.10">
    <property type="entry name" value="set domain protein methyltransferase, domain 1"/>
    <property type="match status" value="1"/>
</dbReference>